<proteinExistence type="predicted"/>
<dbReference type="Proteomes" id="UP001189429">
    <property type="component" value="Unassembled WGS sequence"/>
</dbReference>
<evidence type="ECO:0000256" key="2">
    <source>
        <dbReference type="PROSITE-ProRule" id="PRU00176"/>
    </source>
</evidence>
<feature type="region of interest" description="Disordered" evidence="3">
    <location>
        <begin position="75"/>
        <end position="123"/>
    </location>
</feature>
<dbReference type="PROSITE" id="PS50102">
    <property type="entry name" value="RRM"/>
    <property type="match status" value="2"/>
</dbReference>
<keyword evidence="1 2" id="KW-0694">RNA-binding</keyword>
<evidence type="ECO:0000256" key="3">
    <source>
        <dbReference type="SAM" id="MobiDB-lite"/>
    </source>
</evidence>
<feature type="domain" description="RRM" evidence="4">
    <location>
        <begin position="124"/>
        <end position="201"/>
    </location>
</feature>
<dbReference type="SMART" id="SM00360">
    <property type="entry name" value="RRM"/>
    <property type="match status" value="2"/>
</dbReference>
<dbReference type="InterPro" id="IPR050374">
    <property type="entry name" value="RRT5_SRSF_SR"/>
</dbReference>
<dbReference type="CDD" id="cd00590">
    <property type="entry name" value="RRM_SF"/>
    <property type="match status" value="2"/>
</dbReference>
<dbReference type="EMBL" id="CAUYUJ010000389">
    <property type="protein sequence ID" value="CAK0790269.1"/>
    <property type="molecule type" value="Genomic_DNA"/>
</dbReference>
<dbReference type="Pfam" id="PF00076">
    <property type="entry name" value="RRM_1"/>
    <property type="match status" value="2"/>
</dbReference>
<reference evidence="5" key="1">
    <citation type="submission" date="2023-10" db="EMBL/GenBank/DDBJ databases">
        <authorList>
            <person name="Chen Y."/>
            <person name="Shah S."/>
            <person name="Dougan E. K."/>
            <person name="Thang M."/>
            <person name="Chan C."/>
        </authorList>
    </citation>
    <scope>NUCLEOTIDE SEQUENCE [LARGE SCALE GENOMIC DNA]</scope>
</reference>
<dbReference type="PANTHER" id="PTHR23003">
    <property type="entry name" value="RNA RECOGNITION MOTIF RRM DOMAIN CONTAINING PROTEIN"/>
    <property type="match status" value="1"/>
</dbReference>
<name>A0ABN9PC52_9DINO</name>
<comment type="caution">
    <text evidence="5">The sequence shown here is derived from an EMBL/GenBank/DDBJ whole genome shotgun (WGS) entry which is preliminary data.</text>
</comment>
<protein>
    <recommendedName>
        <fullName evidence="4">RRM domain-containing protein</fullName>
    </recommendedName>
</protein>
<evidence type="ECO:0000313" key="6">
    <source>
        <dbReference type="Proteomes" id="UP001189429"/>
    </source>
</evidence>
<accession>A0ABN9PC52</accession>
<feature type="domain" description="RRM" evidence="4">
    <location>
        <begin position="7"/>
        <end position="84"/>
    </location>
</feature>
<sequence length="202" mass="22079">MADAQACKVYVGNIDWKITRDELKDHMASAGEVVFAEVFEQDDGRSKGAGIVEYSTAEAAQKAIATLNDTELGARPLFVREDRGSSKGKGKDKDKDKGKGKDREKGKGKGKGRGKRSDPADEGRLLYVGNLPFRASRQDVQDVFKEAGNVVRVDIAEGPDGRSKGYATVLYETEDEAKSAIEKLNGNDFQGRPLTVRMETFD</sequence>
<dbReference type="Gene3D" id="3.30.70.330">
    <property type="match status" value="2"/>
</dbReference>
<gene>
    <name evidence="5" type="ORF">PCOR1329_LOCUS1594</name>
</gene>
<dbReference type="InterPro" id="IPR012677">
    <property type="entry name" value="Nucleotide-bd_a/b_plait_sf"/>
</dbReference>
<dbReference type="SUPFAM" id="SSF54928">
    <property type="entry name" value="RNA-binding domain, RBD"/>
    <property type="match status" value="2"/>
</dbReference>
<evidence type="ECO:0000313" key="5">
    <source>
        <dbReference type="EMBL" id="CAK0790269.1"/>
    </source>
</evidence>
<evidence type="ECO:0000259" key="4">
    <source>
        <dbReference type="PROSITE" id="PS50102"/>
    </source>
</evidence>
<feature type="compositionally biased region" description="Basic and acidic residues" evidence="3">
    <location>
        <begin position="78"/>
        <end position="107"/>
    </location>
</feature>
<dbReference type="InterPro" id="IPR000504">
    <property type="entry name" value="RRM_dom"/>
</dbReference>
<dbReference type="InterPro" id="IPR035979">
    <property type="entry name" value="RBD_domain_sf"/>
</dbReference>
<keyword evidence="6" id="KW-1185">Reference proteome</keyword>
<evidence type="ECO:0000256" key="1">
    <source>
        <dbReference type="ARBA" id="ARBA00022884"/>
    </source>
</evidence>
<organism evidence="5 6">
    <name type="scientific">Prorocentrum cordatum</name>
    <dbReference type="NCBI Taxonomy" id="2364126"/>
    <lineage>
        <taxon>Eukaryota</taxon>
        <taxon>Sar</taxon>
        <taxon>Alveolata</taxon>
        <taxon>Dinophyceae</taxon>
        <taxon>Prorocentrales</taxon>
        <taxon>Prorocentraceae</taxon>
        <taxon>Prorocentrum</taxon>
    </lineage>
</organism>